<feature type="domain" description="F-box" evidence="3">
    <location>
        <begin position="8"/>
        <end position="55"/>
    </location>
</feature>
<dbReference type="InterPro" id="IPR001810">
    <property type="entry name" value="F-box_dom"/>
</dbReference>
<accession>Q9U2F8</accession>
<evidence type="ECO:0000259" key="3">
    <source>
        <dbReference type="PROSITE" id="PS50181"/>
    </source>
</evidence>
<dbReference type="UCSC" id="Y46G5A.8">
    <property type="organism name" value="c. elegans"/>
</dbReference>
<gene>
    <name evidence="4" type="ORF">CELE_Y46G5A.8</name>
    <name evidence="4 6" type="ORF">Y46G5A.8</name>
</gene>
<dbReference type="Bgee" id="WBGene00012900">
    <property type="expression patterns" value="Expressed in pharyngeal muscle cell (C elegans) and 3 other cell types or tissues"/>
</dbReference>
<keyword evidence="1" id="KW-0472">Membrane</keyword>
<dbReference type="Proteomes" id="UP000001940">
    <property type="component" value="Chromosome II"/>
</dbReference>
<dbReference type="Pfam" id="PF00646">
    <property type="entry name" value="F-box"/>
    <property type="match status" value="1"/>
</dbReference>
<feature type="signal peptide" evidence="2">
    <location>
        <begin position="1"/>
        <end position="19"/>
    </location>
</feature>
<dbReference type="PaxDb" id="6239-Y46G5A.8"/>
<dbReference type="PANTHER" id="PTHR22899:SF0">
    <property type="entry name" value="F-BOX ASSOCIATED DOMAIN-CONTAINING PROTEIN-RELATED"/>
    <property type="match status" value="1"/>
</dbReference>
<dbReference type="InterPro" id="IPR053222">
    <property type="entry name" value="Zygotic_Embryogenesis-Asso"/>
</dbReference>
<keyword evidence="5" id="KW-1185">Reference proteome</keyword>
<dbReference type="RefSeq" id="NP_496714.1">
    <property type="nucleotide sequence ID" value="NM_064313.1"/>
</dbReference>
<keyword evidence="1" id="KW-0812">Transmembrane</keyword>
<evidence type="ECO:0000313" key="4">
    <source>
        <dbReference type="EMBL" id="CAB60353.1"/>
    </source>
</evidence>
<dbReference type="WormBase" id="Y46G5A.8">
    <property type="protein sequence ID" value="CE24305"/>
    <property type="gene ID" value="WBGene00012900"/>
</dbReference>
<dbReference type="CTD" id="174905"/>
<sequence>MWFTSGSPFPLLKLPLVAISEVLDHMDTGDICALRVTSQKTKNLVQQSARRFTDRPKHLCQLDIIARRDHFILGSRIGFDRCTELYKGRDIDRLLGTTSDLLDNLHVEHVNLDIRRRDEEVEIHKIVTMLLRKKANVFKTQRYEQFCEFLYALFGFYIFSSLFLSIFVRFSFLYPIFLILLIVIFSIVYLWKY</sequence>
<evidence type="ECO:0000313" key="6">
    <source>
        <dbReference type="WormBase" id="Y46G5A.8"/>
    </source>
</evidence>
<name>Q9U2F8_CAEEL</name>
<dbReference type="AGR" id="WB:WBGene00012900"/>
<dbReference type="PROSITE" id="PS50181">
    <property type="entry name" value="FBOX"/>
    <property type="match status" value="1"/>
</dbReference>
<evidence type="ECO:0000313" key="5">
    <source>
        <dbReference type="Proteomes" id="UP000001940"/>
    </source>
</evidence>
<keyword evidence="2" id="KW-0732">Signal</keyword>
<dbReference type="EMBL" id="BX284602">
    <property type="protein sequence ID" value="CAB60353.1"/>
    <property type="molecule type" value="Genomic_DNA"/>
</dbReference>
<dbReference type="STRING" id="6239.Y46G5A.8.1"/>
<feature type="transmembrane region" description="Helical" evidence="1">
    <location>
        <begin position="172"/>
        <end position="191"/>
    </location>
</feature>
<dbReference type="PANTHER" id="PTHR22899">
    <property type="entry name" value="CYCLIN-RELATED F-BOX FAMILY"/>
    <property type="match status" value="1"/>
</dbReference>
<evidence type="ECO:0000256" key="1">
    <source>
        <dbReference type="SAM" id="Phobius"/>
    </source>
</evidence>
<protein>
    <submittedName>
        <fullName evidence="4">F-box domain-containing protein</fullName>
    </submittedName>
</protein>
<reference evidence="4 5" key="1">
    <citation type="journal article" date="1998" name="Science">
        <title>Genome sequence of the nematode C. elegans: a platform for investigating biology.</title>
        <authorList>
            <consortium name="The C. elegans sequencing consortium"/>
            <person name="Sulson J.E."/>
            <person name="Waterston R."/>
        </authorList>
    </citation>
    <scope>NUCLEOTIDE SEQUENCE [LARGE SCALE GENOMIC DNA]</scope>
    <source>
        <strain evidence="4 5">Bristol N2</strain>
    </source>
</reference>
<evidence type="ECO:0000256" key="2">
    <source>
        <dbReference type="SAM" id="SignalP"/>
    </source>
</evidence>
<dbReference type="InParanoid" id="Q9U2F8"/>
<organism evidence="4 5">
    <name type="scientific">Caenorhabditis elegans</name>
    <dbReference type="NCBI Taxonomy" id="6239"/>
    <lineage>
        <taxon>Eukaryota</taxon>
        <taxon>Metazoa</taxon>
        <taxon>Ecdysozoa</taxon>
        <taxon>Nematoda</taxon>
        <taxon>Chromadorea</taxon>
        <taxon>Rhabditida</taxon>
        <taxon>Rhabditina</taxon>
        <taxon>Rhabditomorpha</taxon>
        <taxon>Rhabditoidea</taxon>
        <taxon>Rhabditidae</taxon>
        <taxon>Peloderinae</taxon>
        <taxon>Caenorhabditis</taxon>
    </lineage>
</organism>
<dbReference type="KEGG" id="cel:CELE_Y46G5A.8"/>
<dbReference type="HOGENOM" id="CLU_1409973_0_0_1"/>
<dbReference type="AlphaFoldDB" id="Q9U2F8"/>
<feature type="chain" id="PRO_5005371446" evidence="2">
    <location>
        <begin position="20"/>
        <end position="193"/>
    </location>
</feature>
<keyword evidence="1" id="KW-1133">Transmembrane helix</keyword>
<feature type="transmembrane region" description="Helical" evidence="1">
    <location>
        <begin position="149"/>
        <end position="166"/>
    </location>
</feature>
<dbReference type="GeneID" id="174905"/>
<proteinExistence type="predicted"/>
<dbReference type="PhylomeDB" id="Q9U2F8"/>